<feature type="domain" description="Methyltransferase" evidence="2">
    <location>
        <begin position="96"/>
        <end position="208"/>
    </location>
</feature>
<evidence type="ECO:0000313" key="4">
    <source>
        <dbReference type="Proteomes" id="UP000800035"/>
    </source>
</evidence>
<dbReference type="CDD" id="cd02440">
    <property type="entry name" value="AdoMet_MTases"/>
    <property type="match status" value="1"/>
</dbReference>
<evidence type="ECO:0000259" key="2">
    <source>
        <dbReference type="Pfam" id="PF13649"/>
    </source>
</evidence>
<proteinExistence type="predicted"/>
<dbReference type="Gene3D" id="3.40.50.150">
    <property type="entry name" value="Vaccinia Virus protein VP39"/>
    <property type="match status" value="1"/>
</dbReference>
<dbReference type="GO" id="GO:0032259">
    <property type="term" value="P:methylation"/>
    <property type="evidence" value="ECO:0007669"/>
    <property type="project" value="UniProtKB-KW"/>
</dbReference>
<accession>A0A6A5U950</accession>
<name>A0A6A5U950_9PLEO</name>
<dbReference type="GO" id="GO:0008168">
    <property type="term" value="F:methyltransferase activity"/>
    <property type="evidence" value="ECO:0007669"/>
    <property type="project" value="UniProtKB-KW"/>
</dbReference>
<dbReference type="AlphaFoldDB" id="A0A6A5U950"/>
<gene>
    <name evidence="3" type="ORF">CC80DRAFT_543800</name>
</gene>
<protein>
    <submittedName>
        <fullName evidence="3">S-adenosyl-L-methionine-dependent methyltransferase</fullName>
    </submittedName>
</protein>
<feature type="region of interest" description="Disordered" evidence="1">
    <location>
        <begin position="1"/>
        <end position="23"/>
    </location>
</feature>
<organism evidence="3 4">
    <name type="scientific">Byssothecium circinans</name>
    <dbReference type="NCBI Taxonomy" id="147558"/>
    <lineage>
        <taxon>Eukaryota</taxon>
        <taxon>Fungi</taxon>
        <taxon>Dikarya</taxon>
        <taxon>Ascomycota</taxon>
        <taxon>Pezizomycotina</taxon>
        <taxon>Dothideomycetes</taxon>
        <taxon>Pleosporomycetidae</taxon>
        <taxon>Pleosporales</taxon>
        <taxon>Massarineae</taxon>
        <taxon>Massarinaceae</taxon>
        <taxon>Byssothecium</taxon>
    </lineage>
</organism>
<evidence type="ECO:0000313" key="3">
    <source>
        <dbReference type="EMBL" id="KAF1961451.1"/>
    </source>
</evidence>
<keyword evidence="3" id="KW-0808">Transferase</keyword>
<dbReference type="OrthoDB" id="5339271at2759"/>
<dbReference type="InterPro" id="IPR041698">
    <property type="entry name" value="Methyltransf_25"/>
</dbReference>
<sequence>MSTISVVSDRAGDLDSSVTDSKHPITSTIRMPLLLAEQQMDVPEHQRGYYDSSYLADYYESLWTEHPTLQDTDIYWRYLKDALLLRKDRNRPFVLLDVGTGTGRVLKSLIGKVSREPAIPLSSVKFIGMDPSSYMLERARDGRDLPADADVSWFEGSASRLQDLKALTSPAVGVDLLLFAFSGINHLHLPDEVDEFFASMKHVLRLGGVALVSVCSALLDVQGSSISNPYGEVKEVKSKRLRGILYREETTGRTVNGDLLTNSLKTEAVKVNEDGNEEIMERNNHDVPLRLLTRDFLRECVARAGLQLLREEEAVEDFIFVFRKADIDEQ</sequence>
<dbReference type="EMBL" id="ML976981">
    <property type="protein sequence ID" value="KAF1961451.1"/>
    <property type="molecule type" value="Genomic_DNA"/>
</dbReference>
<keyword evidence="3" id="KW-0489">Methyltransferase</keyword>
<reference evidence="3" key="1">
    <citation type="journal article" date="2020" name="Stud. Mycol.">
        <title>101 Dothideomycetes genomes: a test case for predicting lifestyles and emergence of pathogens.</title>
        <authorList>
            <person name="Haridas S."/>
            <person name="Albert R."/>
            <person name="Binder M."/>
            <person name="Bloem J."/>
            <person name="Labutti K."/>
            <person name="Salamov A."/>
            <person name="Andreopoulos B."/>
            <person name="Baker S."/>
            <person name="Barry K."/>
            <person name="Bills G."/>
            <person name="Bluhm B."/>
            <person name="Cannon C."/>
            <person name="Castanera R."/>
            <person name="Culley D."/>
            <person name="Daum C."/>
            <person name="Ezra D."/>
            <person name="Gonzalez J."/>
            <person name="Henrissat B."/>
            <person name="Kuo A."/>
            <person name="Liang C."/>
            <person name="Lipzen A."/>
            <person name="Lutzoni F."/>
            <person name="Magnuson J."/>
            <person name="Mondo S."/>
            <person name="Nolan M."/>
            <person name="Ohm R."/>
            <person name="Pangilinan J."/>
            <person name="Park H.-J."/>
            <person name="Ramirez L."/>
            <person name="Alfaro M."/>
            <person name="Sun H."/>
            <person name="Tritt A."/>
            <person name="Yoshinaga Y."/>
            <person name="Zwiers L.-H."/>
            <person name="Turgeon B."/>
            <person name="Goodwin S."/>
            <person name="Spatafora J."/>
            <person name="Crous P."/>
            <person name="Grigoriev I."/>
        </authorList>
    </citation>
    <scope>NUCLEOTIDE SEQUENCE</scope>
    <source>
        <strain evidence="3">CBS 675.92</strain>
    </source>
</reference>
<dbReference type="Pfam" id="PF13649">
    <property type="entry name" value="Methyltransf_25"/>
    <property type="match status" value="1"/>
</dbReference>
<dbReference type="SUPFAM" id="SSF53335">
    <property type="entry name" value="S-adenosyl-L-methionine-dependent methyltransferases"/>
    <property type="match status" value="1"/>
</dbReference>
<keyword evidence="4" id="KW-1185">Reference proteome</keyword>
<dbReference type="InterPro" id="IPR029063">
    <property type="entry name" value="SAM-dependent_MTases_sf"/>
</dbReference>
<dbReference type="Proteomes" id="UP000800035">
    <property type="component" value="Unassembled WGS sequence"/>
</dbReference>
<evidence type="ECO:0000256" key="1">
    <source>
        <dbReference type="SAM" id="MobiDB-lite"/>
    </source>
</evidence>